<gene>
    <name evidence="1" type="ORF">L2W38_11010</name>
</gene>
<dbReference type="EMBL" id="JAKGUD010000014">
    <property type="protein sequence ID" value="MCF4143342.1"/>
    <property type="molecule type" value="Genomic_DNA"/>
</dbReference>
<name>A0ABS9ETB5_9BACT</name>
<keyword evidence="2" id="KW-1185">Reference proteome</keyword>
<sequence>MSDKSRQETVVIGRSRYSVETAVDEATWSRAMAFTEEVMAKTDSKMPSDRRLLMAWLNLVLWVDGQSRRLEDLLAEVAPEEDSP</sequence>
<dbReference type="RefSeq" id="WP_236100044.1">
    <property type="nucleotide sequence ID" value="NZ_JAKGUD010000014.1"/>
</dbReference>
<organism evidence="1 2">
    <name type="scientific">Dethiosulfovibrio marinus</name>
    <dbReference type="NCBI Taxonomy" id="133532"/>
    <lineage>
        <taxon>Bacteria</taxon>
        <taxon>Thermotogati</taxon>
        <taxon>Synergistota</taxon>
        <taxon>Synergistia</taxon>
        <taxon>Synergistales</taxon>
        <taxon>Dethiosulfovibrionaceae</taxon>
        <taxon>Dethiosulfovibrio</taxon>
    </lineage>
</organism>
<protein>
    <submittedName>
        <fullName evidence="1">Uncharacterized protein</fullName>
    </submittedName>
</protein>
<evidence type="ECO:0000313" key="1">
    <source>
        <dbReference type="EMBL" id="MCF4143342.1"/>
    </source>
</evidence>
<reference evidence="1 2" key="1">
    <citation type="submission" date="2022-01" db="EMBL/GenBank/DDBJ databases">
        <title>Dethiosulfovibrio faecalis sp. nov., a novel proteolytic, non-sulfur-reducing bacterium isolated from a marine aquaculture solid waste bioreactor.</title>
        <authorList>
            <person name="Grabowski S."/>
            <person name="Apolinario E."/>
            <person name="Schneider N."/>
            <person name="Marshall C.W."/>
            <person name="Sowers K.R."/>
        </authorList>
    </citation>
    <scope>NUCLEOTIDE SEQUENCE [LARGE SCALE GENOMIC DNA]</scope>
    <source>
        <strain evidence="1 2">DSM 12537</strain>
    </source>
</reference>
<evidence type="ECO:0000313" key="2">
    <source>
        <dbReference type="Proteomes" id="UP001200430"/>
    </source>
</evidence>
<comment type="caution">
    <text evidence="1">The sequence shown here is derived from an EMBL/GenBank/DDBJ whole genome shotgun (WGS) entry which is preliminary data.</text>
</comment>
<dbReference type="Proteomes" id="UP001200430">
    <property type="component" value="Unassembled WGS sequence"/>
</dbReference>
<proteinExistence type="predicted"/>
<accession>A0ABS9ETB5</accession>